<dbReference type="Proteomes" id="UP000028824">
    <property type="component" value="Unassembled WGS sequence"/>
</dbReference>
<dbReference type="InterPro" id="IPR011629">
    <property type="entry name" value="CobW-like_C"/>
</dbReference>
<dbReference type="SMART" id="SM00833">
    <property type="entry name" value="CobW_C"/>
    <property type="match status" value="1"/>
</dbReference>
<dbReference type="Gene3D" id="3.30.1220.10">
    <property type="entry name" value="CobW-like, C-terminal domain"/>
    <property type="match status" value="1"/>
</dbReference>
<evidence type="ECO:0000256" key="2">
    <source>
        <dbReference type="ARBA" id="ARBA00022801"/>
    </source>
</evidence>
<dbReference type="Gene3D" id="3.40.50.300">
    <property type="entry name" value="P-loop containing nucleotide triphosphate hydrolases"/>
    <property type="match status" value="1"/>
</dbReference>
<feature type="domain" description="CobW C-terminal" evidence="7">
    <location>
        <begin position="214"/>
        <end position="305"/>
    </location>
</feature>
<organism evidence="8 9">
    <name type="scientific">Paenirhodobacter enshiensis</name>
    <dbReference type="NCBI Taxonomy" id="1105367"/>
    <lineage>
        <taxon>Bacteria</taxon>
        <taxon>Pseudomonadati</taxon>
        <taxon>Pseudomonadota</taxon>
        <taxon>Alphaproteobacteria</taxon>
        <taxon>Rhodobacterales</taxon>
        <taxon>Rhodobacter group</taxon>
        <taxon>Paenirhodobacter</taxon>
    </lineage>
</organism>
<evidence type="ECO:0000259" key="7">
    <source>
        <dbReference type="SMART" id="SM00833"/>
    </source>
</evidence>
<proteinExistence type="inferred from homology"/>
<keyword evidence="2" id="KW-0378">Hydrolase</keyword>
<comment type="function">
    <text evidence="5">Zinc chaperone that directly transfers zinc cofactor to target proteins, thereby activating them. Zinc is transferred from the CXCC motif in the GTPase domain to the zinc binding site in target proteins in a process requiring GTP hydrolysis.</text>
</comment>
<dbReference type="InterPro" id="IPR051316">
    <property type="entry name" value="Zinc-reg_GTPase_activator"/>
</dbReference>
<keyword evidence="1" id="KW-0547">Nucleotide-binding</keyword>
<evidence type="ECO:0000256" key="6">
    <source>
        <dbReference type="ARBA" id="ARBA00049117"/>
    </source>
</evidence>
<dbReference type="RefSeq" id="WP_036637126.1">
    <property type="nucleotide sequence ID" value="NZ_JFZB01000012.1"/>
</dbReference>
<comment type="similarity">
    <text evidence="4">Belongs to the SIMIBI class G3E GTPase family. ZNG1 subfamily.</text>
</comment>
<dbReference type="OrthoDB" id="9808822at2"/>
<name>A0A086XXZ0_9RHOB</name>
<keyword evidence="3" id="KW-0143">Chaperone</keyword>
<gene>
    <name evidence="8" type="ORF">CG50_01095</name>
</gene>
<dbReference type="AlphaFoldDB" id="A0A086XXZ0"/>
<dbReference type="InterPro" id="IPR003495">
    <property type="entry name" value="CobW/HypB/UreG_nucleotide-bd"/>
</dbReference>
<dbReference type="EMBL" id="JFZB01000012">
    <property type="protein sequence ID" value="KFI26890.1"/>
    <property type="molecule type" value="Genomic_DNA"/>
</dbReference>
<evidence type="ECO:0000256" key="5">
    <source>
        <dbReference type="ARBA" id="ARBA00045658"/>
    </source>
</evidence>
<dbReference type="GO" id="GO:0005737">
    <property type="term" value="C:cytoplasm"/>
    <property type="evidence" value="ECO:0007669"/>
    <property type="project" value="TreeGrafter"/>
</dbReference>
<evidence type="ECO:0000313" key="8">
    <source>
        <dbReference type="EMBL" id="KFI26890.1"/>
    </source>
</evidence>
<evidence type="ECO:0000313" key="9">
    <source>
        <dbReference type="Proteomes" id="UP000028824"/>
    </source>
</evidence>
<dbReference type="eggNOG" id="COG0523">
    <property type="taxonomic scope" value="Bacteria"/>
</dbReference>
<sequence length="306" mass="32650">MSTPVLLVTGFLGAGKTTAINRLLAAGHGERIAAIVNDFGAINIDAELLAEASDTVIGLQNGCICCSLQGDLLRTLRLVLGRTPRPERIVIEASGAADPRGIVETIMDPALWDAVDLDAVVCLVDAADLAMTPERARDPLWLAQMQFSDFVLIGKTEGVGAGDRARLDMICAAAGKPVFDIDALPLPVEAMLGHAPGSAQRTVPTGPHVHAERFVTVEWQARAPLSLAAFQAALDAHGRGLLRAKGFATFAERPGRRYLFQLVGQRANFTPVTAEPDDTPCRLVFIGERDRFAAQDLLDALDRARG</sequence>
<protein>
    <recommendedName>
        <fullName evidence="7">CobW C-terminal domain-containing protein</fullName>
    </recommendedName>
</protein>
<reference evidence="8 9" key="1">
    <citation type="submission" date="2014-03" db="EMBL/GenBank/DDBJ databases">
        <title>Genome of Paenirhodobacter enshiensis DW2-9.</title>
        <authorList>
            <person name="Wang D."/>
            <person name="Wang G."/>
        </authorList>
    </citation>
    <scope>NUCLEOTIDE SEQUENCE [LARGE SCALE GENOMIC DNA]</scope>
    <source>
        <strain evidence="8 9">DW2-9</strain>
    </source>
</reference>
<dbReference type="GO" id="GO:0016787">
    <property type="term" value="F:hydrolase activity"/>
    <property type="evidence" value="ECO:0007669"/>
    <property type="project" value="UniProtKB-KW"/>
</dbReference>
<dbReference type="GO" id="GO:0000166">
    <property type="term" value="F:nucleotide binding"/>
    <property type="evidence" value="ECO:0007669"/>
    <property type="project" value="UniProtKB-KW"/>
</dbReference>
<dbReference type="CDD" id="cd03112">
    <property type="entry name" value="CobW-like"/>
    <property type="match status" value="1"/>
</dbReference>
<dbReference type="Pfam" id="PF02492">
    <property type="entry name" value="cobW"/>
    <property type="match status" value="1"/>
</dbReference>
<keyword evidence="9" id="KW-1185">Reference proteome</keyword>
<dbReference type="SUPFAM" id="SSF90002">
    <property type="entry name" value="Hypothetical protein YjiA, C-terminal domain"/>
    <property type="match status" value="1"/>
</dbReference>
<dbReference type="STRING" id="1105367.CG50_01095"/>
<dbReference type="InterPro" id="IPR036627">
    <property type="entry name" value="CobW-likC_sf"/>
</dbReference>
<evidence type="ECO:0000256" key="3">
    <source>
        <dbReference type="ARBA" id="ARBA00023186"/>
    </source>
</evidence>
<evidence type="ECO:0000256" key="1">
    <source>
        <dbReference type="ARBA" id="ARBA00022741"/>
    </source>
</evidence>
<dbReference type="InterPro" id="IPR027417">
    <property type="entry name" value="P-loop_NTPase"/>
</dbReference>
<dbReference type="PANTHER" id="PTHR13748">
    <property type="entry name" value="COBW-RELATED"/>
    <property type="match status" value="1"/>
</dbReference>
<comment type="caution">
    <text evidence="8">The sequence shown here is derived from an EMBL/GenBank/DDBJ whole genome shotgun (WGS) entry which is preliminary data.</text>
</comment>
<evidence type="ECO:0000256" key="4">
    <source>
        <dbReference type="ARBA" id="ARBA00034320"/>
    </source>
</evidence>
<dbReference type="Pfam" id="PF07683">
    <property type="entry name" value="CobW_C"/>
    <property type="match status" value="1"/>
</dbReference>
<dbReference type="SUPFAM" id="SSF52540">
    <property type="entry name" value="P-loop containing nucleoside triphosphate hydrolases"/>
    <property type="match status" value="1"/>
</dbReference>
<accession>A0A086XXZ0</accession>
<dbReference type="PANTHER" id="PTHR13748:SF62">
    <property type="entry name" value="COBW DOMAIN-CONTAINING PROTEIN"/>
    <property type="match status" value="1"/>
</dbReference>
<comment type="catalytic activity">
    <reaction evidence="6">
        <text>GTP + H2O = GDP + phosphate + H(+)</text>
        <dbReference type="Rhea" id="RHEA:19669"/>
        <dbReference type="ChEBI" id="CHEBI:15377"/>
        <dbReference type="ChEBI" id="CHEBI:15378"/>
        <dbReference type="ChEBI" id="CHEBI:37565"/>
        <dbReference type="ChEBI" id="CHEBI:43474"/>
        <dbReference type="ChEBI" id="CHEBI:58189"/>
    </reaction>
    <physiologicalReaction direction="left-to-right" evidence="6">
        <dbReference type="Rhea" id="RHEA:19670"/>
    </physiologicalReaction>
</comment>